<gene>
    <name evidence="2" type="ordered locus">FRAAL2782</name>
</gene>
<dbReference type="STRING" id="326424.FRAAL2782"/>
<organism evidence="2 3">
    <name type="scientific">Frankia alni (strain DSM 45986 / CECT 9034 / ACN14a)</name>
    <dbReference type="NCBI Taxonomy" id="326424"/>
    <lineage>
        <taxon>Bacteria</taxon>
        <taxon>Bacillati</taxon>
        <taxon>Actinomycetota</taxon>
        <taxon>Actinomycetes</taxon>
        <taxon>Frankiales</taxon>
        <taxon>Frankiaceae</taxon>
        <taxon>Frankia</taxon>
    </lineage>
</organism>
<reference evidence="2 3" key="1">
    <citation type="journal article" date="2007" name="Genome Res.">
        <title>Genome characteristics of facultatively symbiotic Frankia sp. strains reflect host range and host plant biogeography.</title>
        <authorList>
            <person name="Normand P."/>
            <person name="Lapierre P."/>
            <person name="Tisa L.S."/>
            <person name="Gogarten J.P."/>
            <person name="Alloisio N."/>
            <person name="Bagnarol E."/>
            <person name="Bassi C.A."/>
            <person name="Berry A.M."/>
            <person name="Bickhart D.M."/>
            <person name="Choisne N."/>
            <person name="Couloux A."/>
            <person name="Cournoyer B."/>
            <person name="Cruveiller S."/>
            <person name="Daubin V."/>
            <person name="Demange N."/>
            <person name="Francino M.P."/>
            <person name="Goltsman E."/>
            <person name="Huang Y."/>
            <person name="Kopp O.R."/>
            <person name="Labarre L."/>
            <person name="Lapidus A."/>
            <person name="Lavire C."/>
            <person name="Marechal J."/>
            <person name="Martinez M."/>
            <person name="Mastronunzio J.E."/>
            <person name="Mullin B.C."/>
            <person name="Niemann J."/>
            <person name="Pujic P."/>
            <person name="Rawnsley T."/>
            <person name="Rouy Z."/>
            <person name="Schenowitz C."/>
            <person name="Sellstedt A."/>
            <person name="Tavares F."/>
            <person name="Tomkins J.P."/>
            <person name="Vallenet D."/>
            <person name="Valverde C."/>
            <person name="Wall L.G."/>
            <person name="Wang Y."/>
            <person name="Medigue C."/>
            <person name="Benson D.R."/>
        </authorList>
    </citation>
    <scope>NUCLEOTIDE SEQUENCE [LARGE SCALE GENOMIC DNA]</scope>
    <source>
        <strain evidence="3">DSM 45986 / CECT 9034 / ACN14a</strain>
    </source>
</reference>
<evidence type="ECO:0000256" key="1">
    <source>
        <dbReference type="SAM" id="MobiDB-lite"/>
    </source>
</evidence>
<feature type="region of interest" description="Disordered" evidence="1">
    <location>
        <begin position="12"/>
        <end position="34"/>
    </location>
</feature>
<evidence type="ECO:0000313" key="2">
    <source>
        <dbReference type="EMBL" id="CAJ61426.1"/>
    </source>
</evidence>
<dbReference type="AlphaFoldDB" id="Q0RM26"/>
<dbReference type="KEGG" id="fal:FRAAL2782"/>
<accession>Q0RM26</accession>
<dbReference type="Proteomes" id="UP000000657">
    <property type="component" value="Chromosome"/>
</dbReference>
<feature type="compositionally biased region" description="Low complexity" evidence="1">
    <location>
        <begin position="15"/>
        <end position="29"/>
    </location>
</feature>
<proteinExistence type="predicted"/>
<dbReference type="EMBL" id="CT573213">
    <property type="protein sequence ID" value="CAJ61426.1"/>
    <property type="molecule type" value="Genomic_DNA"/>
</dbReference>
<dbReference type="HOGENOM" id="CLU_2699298_0_0_11"/>
<protein>
    <submittedName>
        <fullName evidence="2">Uncharacterized protein</fullName>
    </submittedName>
</protein>
<evidence type="ECO:0000313" key="3">
    <source>
        <dbReference type="Proteomes" id="UP000000657"/>
    </source>
</evidence>
<keyword evidence="3" id="KW-1185">Reference proteome</keyword>
<sequence>MTGLIALSFAAGVESQQQTAAPSPQQGSATVPVRADSAVRCGERPPLVDLLATAVGRMAIPTAHGSPRPGGRS</sequence>
<name>Q0RM26_FRAAA</name>